<evidence type="ECO:0000313" key="2">
    <source>
        <dbReference type="EMBL" id="QEL20007.1"/>
    </source>
</evidence>
<name>A0A5C1APC8_9BACT</name>
<protein>
    <recommendedName>
        <fullName evidence="4">Glycosyltransferase RgtA/B/C/D-like domain-containing protein</fullName>
    </recommendedName>
</protein>
<keyword evidence="3" id="KW-1185">Reference proteome</keyword>
<evidence type="ECO:0000256" key="1">
    <source>
        <dbReference type="SAM" id="Phobius"/>
    </source>
</evidence>
<dbReference type="AlphaFoldDB" id="A0A5C1APC8"/>
<feature type="transmembrane region" description="Helical" evidence="1">
    <location>
        <begin position="21"/>
        <end position="39"/>
    </location>
</feature>
<feature type="transmembrane region" description="Helical" evidence="1">
    <location>
        <begin position="178"/>
        <end position="205"/>
    </location>
</feature>
<dbReference type="PROSITE" id="PS51257">
    <property type="entry name" value="PROKAR_LIPOPROTEIN"/>
    <property type="match status" value="1"/>
</dbReference>
<evidence type="ECO:0000313" key="3">
    <source>
        <dbReference type="Proteomes" id="UP000324974"/>
    </source>
</evidence>
<feature type="transmembrane region" description="Helical" evidence="1">
    <location>
        <begin position="148"/>
        <end position="166"/>
    </location>
</feature>
<proteinExistence type="predicted"/>
<evidence type="ECO:0008006" key="4">
    <source>
        <dbReference type="Google" id="ProtNLM"/>
    </source>
</evidence>
<sequence>MVNRENEPGQGQRPGRRFFPPEALFFLAAWIGCAVAFRSRGLADPGTLWHVRVGELIFRDGIMRTDPFTFPFAGRTWIPQQWGGECLMALAHGVGGFDTILLGFSLLIAGLFTGIFRRFLAGGMGVPLAAVAAGFALVAAGFHFYARPHMATIVLMAVVAAFLVDFDRGWLTLRRMAWLIPIHAVWTNIHGGMLGGLFTMGLAALGWGGTFVLKKDSPLRSWTEVAGMAALIALCAVTMFVNPIGLELQRTWFRIVGSPAMAAFVAEHSPLDPTREGDQAVLLFALFYAALLFSVGFRRWRVTWLLPVVWFVLTLKGIRQGPLFVVVGAVVAADIWPHTAWYRWLKASGDSLTRDPADVLPKIGWPGRTIPGILIAVALVSQAARVPLPVIGSGWAKLDSPAMPMDMVEPLQAFARTVPAGTPIYNDMNFGGFVIYFAPTLKNFGDDRFELCGDEWLTDYVETIGKHPERFDGWQRRYGFTTALLSTSEPREPLEEYLIQSSRWQRIAQGRTAALYQLRP</sequence>
<feature type="transmembrane region" description="Helical" evidence="1">
    <location>
        <begin position="89"/>
        <end position="112"/>
    </location>
</feature>
<dbReference type="EMBL" id="CP042425">
    <property type="protein sequence ID" value="QEL20007.1"/>
    <property type="molecule type" value="Genomic_DNA"/>
</dbReference>
<organism evidence="2 3">
    <name type="scientific">Limnoglobus roseus</name>
    <dbReference type="NCBI Taxonomy" id="2598579"/>
    <lineage>
        <taxon>Bacteria</taxon>
        <taxon>Pseudomonadati</taxon>
        <taxon>Planctomycetota</taxon>
        <taxon>Planctomycetia</taxon>
        <taxon>Gemmatales</taxon>
        <taxon>Gemmataceae</taxon>
        <taxon>Limnoglobus</taxon>
    </lineage>
</organism>
<dbReference type="KEGG" id="lrs:PX52LOC_07091"/>
<dbReference type="RefSeq" id="WP_149114339.1">
    <property type="nucleotide sequence ID" value="NZ_CP042425.1"/>
</dbReference>
<dbReference type="Proteomes" id="UP000324974">
    <property type="component" value="Chromosome"/>
</dbReference>
<feature type="transmembrane region" description="Helical" evidence="1">
    <location>
        <begin position="119"/>
        <end position="142"/>
    </location>
</feature>
<reference evidence="3" key="1">
    <citation type="submission" date="2019-08" db="EMBL/GenBank/DDBJ databases">
        <title>Limnoglobus roseus gen. nov., sp. nov., a novel freshwater planctomycete with a giant genome from the family Gemmataceae.</title>
        <authorList>
            <person name="Kulichevskaya I.S."/>
            <person name="Naumoff D.G."/>
            <person name="Miroshnikov K."/>
            <person name="Ivanova A."/>
            <person name="Philippov D.A."/>
            <person name="Hakobyan A."/>
            <person name="Rijpstra I.C."/>
            <person name="Sinninghe Damste J.S."/>
            <person name="Liesack W."/>
            <person name="Dedysh S.N."/>
        </authorList>
    </citation>
    <scope>NUCLEOTIDE SEQUENCE [LARGE SCALE GENOMIC DNA]</scope>
    <source>
        <strain evidence="3">PX52</strain>
    </source>
</reference>
<accession>A0A5C1APC8</accession>
<keyword evidence="1" id="KW-0812">Transmembrane</keyword>
<gene>
    <name evidence="2" type="ORF">PX52LOC_07091</name>
</gene>
<feature type="transmembrane region" description="Helical" evidence="1">
    <location>
        <begin position="280"/>
        <end position="297"/>
    </location>
</feature>
<feature type="transmembrane region" description="Helical" evidence="1">
    <location>
        <begin position="225"/>
        <end position="246"/>
    </location>
</feature>
<keyword evidence="1" id="KW-0472">Membrane</keyword>
<keyword evidence="1" id="KW-1133">Transmembrane helix</keyword>
<dbReference type="OrthoDB" id="9786218at2"/>